<keyword evidence="4" id="KW-0326">Glycosidase</keyword>
<protein>
    <recommendedName>
        <fullName evidence="7">Glycosyl hydrolase family 30 TIM-barrel domain-containing protein</fullName>
    </recommendedName>
</protein>
<dbReference type="AlphaFoldDB" id="A0A139GY23"/>
<evidence type="ECO:0000313" key="9">
    <source>
        <dbReference type="Proteomes" id="UP000070133"/>
    </source>
</evidence>
<dbReference type="OrthoDB" id="2160638at2759"/>
<evidence type="ECO:0000256" key="5">
    <source>
        <dbReference type="SAM" id="MobiDB-lite"/>
    </source>
</evidence>
<dbReference type="SUPFAM" id="SSF51445">
    <property type="entry name" value="(Trans)glycosidases"/>
    <property type="match status" value="1"/>
</dbReference>
<feature type="chain" id="PRO_5007806123" description="Glycosyl hydrolase family 30 TIM-barrel domain-containing protein" evidence="6">
    <location>
        <begin position="19"/>
        <end position="609"/>
    </location>
</feature>
<organism evidence="8 9">
    <name type="scientific">Pseudocercospora eumusae</name>
    <dbReference type="NCBI Taxonomy" id="321146"/>
    <lineage>
        <taxon>Eukaryota</taxon>
        <taxon>Fungi</taxon>
        <taxon>Dikarya</taxon>
        <taxon>Ascomycota</taxon>
        <taxon>Pezizomycotina</taxon>
        <taxon>Dothideomycetes</taxon>
        <taxon>Dothideomycetidae</taxon>
        <taxon>Mycosphaerellales</taxon>
        <taxon>Mycosphaerellaceae</taxon>
        <taxon>Pseudocercospora</taxon>
    </lineage>
</organism>
<dbReference type="InterPro" id="IPR017853">
    <property type="entry name" value="GH"/>
</dbReference>
<keyword evidence="9" id="KW-1185">Reference proteome</keyword>
<accession>A0A139GY23</accession>
<dbReference type="GO" id="GO:0006680">
    <property type="term" value="P:glucosylceramide catabolic process"/>
    <property type="evidence" value="ECO:0007669"/>
    <property type="project" value="TreeGrafter"/>
</dbReference>
<feature type="region of interest" description="Disordered" evidence="5">
    <location>
        <begin position="55"/>
        <end position="82"/>
    </location>
</feature>
<feature type="domain" description="Glycosyl hydrolase family 30 TIM-barrel" evidence="7">
    <location>
        <begin position="103"/>
        <end position="449"/>
    </location>
</feature>
<feature type="region of interest" description="Disordered" evidence="5">
    <location>
        <begin position="534"/>
        <end position="587"/>
    </location>
</feature>
<evidence type="ECO:0000256" key="3">
    <source>
        <dbReference type="ARBA" id="ARBA00022801"/>
    </source>
</evidence>
<dbReference type="STRING" id="321146.A0A139GY23"/>
<proteinExistence type="inferred from homology"/>
<dbReference type="PANTHER" id="PTHR11069:SF23">
    <property type="entry name" value="LYSOSOMAL ACID GLUCOSYLCERAMIDASE"/>
    <property type="match status" value="1"/>
</dbReference>
<keyword evidence="2 6" id="KW-0732">Signal</keyword>
<gene>
    <name evidence="8" type="ORF">AC578_3889</name>
</gene>
<dbReference type="Gene3D" id="3.20.20.80">
    <property type="entry name" value="Glycosidases"/>
    <property type="match status" value="1"/>
</dbReference>
<feature type="compositionally biased region" description="Low complexity" evidence="5">
    <location>
        <begin position="552"/>
        <end position="580"/>
    </location>
</feature>
<evidence type="ECO:0000313" key="8">
    <source>
        <dbReference type="EMBL" id="KXS95059.1"/>
    </source>
</evidence>
<evidence type="ECO:0000256" key="4">
    <source>
        <dbReference type="RuleBase" id="RU361188"/>
    </source>
</evidence>
<name>A0A139GY23_9PEZI</name>
<feature type="signal peptide" evidence="6">
    <location>
        <begin position="1"/>
        <end position="18"/>
    </location>
</feature>
<sequence length="609" mass="66354">MVATRLAIFATIISQSTAQSIAGFGSSGSSESGTSLGNIDHPVLQAESYVTDARIPNSHKTNDTRRLARSRPPRLAKGNTGGSTCVPRSVLIDDLHGVKQEMMGFGMSWTDCTVENLNKLQPGIFHNVMNELFAPHPIGNDMGMMRHTIGSSDMSGRQYSFCDNGPSFNEGEPDLDLETFALGEDGQAMVNIIKIMGEYKGDVFLIGSPWSYPGWMKHNGLAVAQRLNTGTSYNNLNNSFDRQYTKQAVAYFTKYLDAYKACGVQVNAITLMNEPLNYQGGYPCMFLDAADAADILNAGLGAALQERNVSLLAYDHNTDQAAYPMRVIQRAPGFVNGAAWHCYAYLANYTVLEDFHEAFPNTPQFLTECSNYKPQAGALNWAVADAFMLPTQFGSSGSTMWVMATDEKYGPHAPWGGCDACSGAIIVNSSTTYTKTNDYYMVGQFSRFVRRGARNYKVLRGIEGDISTKGQFGIIAINNPDKSWAIVFKNNLNRTETVRLSFTGTSHVWEGTIDNATLTTWLIPSDQVLLETSGRRNSTSNNSTGFPFLGKNATTNTTTCPSPTTTTTPAPTSTSTNPETPLLPVPNTMHEVPQNVLANQKPTSLPTCP</sequence>
<dbReference type="EMBL" id="LFZN01000237">
    <property type="protein sequence ID" value="KXS95059.1"/>
    <property type="molecule type" value="Genomic_DNA"/>
</dbReference>
<feature type="compositionally biased region" description="Low complexity" evidence="5">
    <location>
        <begin position="535"/>
        <end position="545"/>
    </location>
</feature>
<comment type="similarity">
    <text evidence="1 4">Belongs to the glycosyl hydrolase 30 family.</text>
</comment>
<dbReference type="InterPro" id="IPR001139">
    <property type="entry name" value="Glyco_hydro_30"/>
</dbReference>
<keyword evidence="3 4" id="KW-0378">Hydrolase</keyword>
<evidence type="ECO:0000256" key="1">
    <source>
        <dbReference type="ARBA" id="ARBA00005382"/>
    </source>
</evidence>
<evidence type="ECO:0000256" key="2">
    <source>
        <dbReference type="ARBA" id="ARBA00022729"/>
    </source>
</evidence>
<dbReference type="PANTHER" id="PTHR11069">
    <property type="entry name" value="GLUCOSYLCERAMIDASE"/>
    <property type="match status" value="1"/>
</dbReference>
<evidence type="ECO:0000259" key="7">
    <source>
        <dbReference type="Pfam" id="PF02055"/>
    </source>
</evidence>
<dbReference type="GO" id="GO:0016020">
    <property type="term" value="C:membrane"/>
    <property type="evidence" value="ECO:0007669"/>
    <property type="project" value="GOC"/>
</dbReference>
<dbReference type="Pfam" id="PF02055">
    <property type="entry name" value="Glyco_hydro_30"/>
    <property type="match status" value="1"/>
</dbReference>
<dbReference type="InterPro" id="IPR033453">
    <property type="entry name" value="Glyco_hydro_30_TIM-barrel"/>
</dbReference>
<reference evidence="8 9" key="1">
    <citation type="submission" date="2015-07" db="EMBL/GenBank/DDBJ databases">
        <title>Comparative genomics of the Sigatoka disease complex on banana suggests a link between parallel evolutionary changes in Pseudocercospora fijiensis and Pseudocercospora eumusae and increased virulence on the banana host.</title>
        <authorList>
            <person name="Chang T.-C."/>
            <person name="Salvucci A."/>
            <person name="Crous P.W."/>
            <person name="Stergiopoulos I."/>
        </authorList>
    </citation>
    <scope>NUCLEOTIDE SEQUENCE [LARGE SCALE GENOMIC DNA]</scope>
    <source>
        <strain evidence="8 9">CBS 114824</strain>
    </source>
</reference>
<dbReference type="GO" id="GO:0004348">
    <property type="term" value="F:glucosylceramidase activity"/>
    <property type="evidence" value="ECO:0007669"/>
    <property type="project" value="InterPro"/>
</dbReference>
<comment type="caution">
    <text evidence="8">The sequence shown here is derived from an EMBL/GenBank/DDBJ whole genome shotgun (WGS) entry which is preliminary data.</text>
</comment>
<dbReference type="Proteomes" id="UP000070133">
    <property type="component" value="Unassembled WGS sequence"/>
</dbReference>
<evidence type="ECO:0000256" key="6">
    <source>
        <dbReference type="SAM" id="SignalP"/>
    </source>
</evidence>